<feature type="signal peptide" evidence="1">
    <location>
        <begin position="1"/>
        <end position="23"/>
    </location>
</feature>
<name>A0A1S3H105_LINAN</name>
<dbReference type="GeneID" id="106151234"/>
<dbReference type="KEGG" id="lak:106151234"/>
<accession>A0A1S3H105</accession>
<dbReference type="AlphaFoldDB" id="A0A1S3H105"/>
<evidence type="ECO:0000313" key="3">
    <source>
        <dbReference type="RefSeq" id="XP_013379825.1"/>
    </source>
</evidence>
<reference evidence="3" key="1">
    <citation type="submission" date="2025-08" db="UniProtKB">
        <authorList>
            <consortium name="RefSeq"/>
        </authorList>
    </citation>
    <scope>IDENTIFICATION</scope>
    <source>
        <tissue evidence="3">Gonads</tissue>
    </source>
</reference>
<sequence>MFCRVGQSVGFIFLGILVSQCRCQHLDFGKGPQKLAWLQFLVVVNDTWDPNGCIATVKTPQMIPGSKHAPNIMVGSCDQGGLELSVSQLNATTVNVHLLFHSSVIEDASPPTCDIPWKGGYLTPTKPSAKESLLPGCFTAESREGYHMTYYWFYIIDWMWGA</sequence>
<feature type="chain" id="PRO_5010219047" evidence="1">
    <location>
        <begin position="24"/>
        <end position="162"/>
    </location>
</feature>
<organism evidence="2 3">
    <name type="scientific">Lingula anatina</name>
    <name type="common">Brachiopod</name>
    <name type="synonym">Lingula unguis</name>
    <dbReference type="NCBI Taxonomy" id="7574"/>
    <lineage>
        <taxon>Eukaryota</taxon>
        <taxon>Metazoa</taxon>
        <taxon>Spiralia</taxon>
        <taxon>Lophotrochozoa</taxon>
        <taxon>Brachiopoda</taxon>
        <taxon>Linguliformea</taxon>
        <taxon>Lingulata</taxon>
        <taxon>Lingulida</taxon>
        <taxon>Linguloidea</taxon>
        <taxon>Lingulidae</taxon>
        <taxon>Lingula</taxon>
    </lineage>
</organism>
<dbReference type="OrthoDB" id="6072732at2759"/>
<keyword evidence="1" id="KW-0732">Signal</keyword>
<dbReference type="RefSeq" id="XP_013379825.1">
    <property type="nucleotide sequence ID" value="XM_013524371.1"/>
</dbReference>
<dbReference type="OMA" id="MECKENK"/>
<keyword evidence="2" id="KW-1185">Reference proteome</keyword>
<gene>
    <name evidence="3" type="primary">LOC106151234</name>
</gene>
<dbReference type="Proteomes" id="UP000085678">
    <property type="component" value="Unplaced"/>
</dbReference>
<evidence type="ECO:0000313" key="2">
    <source>
        <dbReference type="Proteomes" id="UP000085678"/>
    </source>
</evidence>
<protein>
    <submittedName>
        <fullName evidence="3">Uncharacterized protein LOC106151234</fullName>
    </submittedName>
</protein>
<evidence type="ECO:0000256" key="1">
    <source>
        <dbReference type="SAM" id="SignalP"/>
    </source>
</evidence>
<dbReference type="InParanoid" id="A0A1S3H105"/>
<proteinExistence type="predicted"/>